<accession>A0AA37SPS6</accession>
<comment type="caution">
    <text evidence="2">The sequence shown here is derived from an EMBL/GenBank/DDBJ whole genome shotgun (WGS) entry which is preliminary data.</text>
</comment>
<proteinExistence type="predicted"/>
<dbReference type="EMBL" id="BSOH01000006">
    <property type="protein sequence ID" value="GLR16581.1"/>
    <property type="molecule type" value="Genomic_DNA"/>
</dbReference>
<evidence type="ECO:0000313" key="3">
    <source>
        <dbReference type="Proteomes" id="UP001156666"/>
    </source>
</evidence>
<keyword evidence="1" id="KW-1133">Transmembrane helix</keyword>
<name>A0AA37SPS6_9BACT</name>
<feature type="transmembrane region" description="Helical" evidence="1">
    <location>
        <begin position="7"/>
        <end position="24"/>
    </location>
</feature>
<dbReference type="AlphaFoldDB" id="A0AA37SPS6"/>
<keyword evidence="3" id="KW-1185">Reference proteome</keyword>
<evidence type="ECO:0000256" key="1">
    <source>
        <dbReference type="SAM" id="Phobius"/>
    </source>
</evidence>
<sequence>MKNWRDSLIVILIVITTITIIYSLQFRPVNITGNKYIEGTIISEALGPNQQKGFPGSRYGMILIDEKNLDVNEMRIILYEGNQSEKFINDEFLEKVFFKVRTVKGVPIAWDIRSNSTDLDIENDAQRISTLEFGINYHDGLSVDFDYWHSKTHIIIEGPDSGSRTPNNSFQIDTIINGLDYKKVCIGESANEVCNFDNKYYYITLDELAESKLLAEYYIYLVDKVNGRFIIEVDSDHIHGYRQNK</sequence>
<protein>
    <submittedName>
        <fullName evidence="2">Uncharacterized protein</fullName>
    </submittedName>
</protein>
<keyword evidence="1" id="KW-0812">Transmembrane</keyword>
<evidence type="ECO:0000313" key="2">
    <source>
        <dbReference type="EMBL" id="GLR16581.1"/>
    </source>
</evidence>
<keyword evidence="1" id="KW-0472">Membrane</keyword>
<reference evidence="2" key="2">
    <citation type="submission" date="2023-01" db="EMBL/GenBank/DDBJ databases">
        <title>Draft genome sequence of Portibacter lacus strain NBRC 108769.</title>
        <authorList>
            <person name="Sun Q."/>
            <person name="Mori K."/>
        </authorList>
    </citation>
    <scope>NUCLEOTIDE SEQUENCE</scope>
    <source>
        <strain evidence="2">NBRC 108769</strain>
    </source>
</reference>
<dbReference type="Proteomes" id="UP001156666">
    <property type="component" value="Unassembled WGS sequence"/>
</dbReference>
<gene>
    <name evidence="2" type="ORF">GCM10007940_11960</name>
</gene>
<organism evidence="2 3">
    <name type="scientific">Portibacter lacus</name>
    <dbReference type="NCBI Taxonomy" id="1099794"/>
    <lineage>
        <taxon>Bacteria</taxon>
        <taxon>Pseudomonadati</taxon>
        <taxon>Bacteroidota</taxon>
        <taxon>Saprospiria</taxon>
        <taxon>Saprospirales</taxon>
        <taxon>Haliscomenobacteraceae</taxon>
        <taxon>Portibacter</taxon>
    </lineage>
</organism>
<dbReference type="RefSeq" id="WP_235295329.1">
    <property type="nucleotide sequence ID" value="NZ_BSOH01000006.1"/>
</dbReference>
<reference evidence="2" key="1">
    <citation type="journal article" date="2014" name="Int. J. Syst. Evol. Microbiol.">
        <title>Complete genome sequence of Corynebacterium casei LMG S-19264T (=DSM 44701T), isolated from a smear-ripened cheese.</title>
        <authorList>
            <consortium name="US DOE Joint Genome Institute (JGI-PGF)"/>
            <person name="Walter F."/>
            <person name="Albersmeier A."/>
            <person name="Kalinowski J."/>
            <person name="Ruckert C."/>
        </authorList>
    </citation>
    <scope>NUCLEOTIDE SEQUENCE</scope>
    <source>
        <strain evidence="2">NBRC 108769</strain>
    </source>
</reference>